<dbReference type="NCBIfam" id="NF033546">
    <property type="entry name" value="transpos_IS21"/>
    <property type="match status" value="1"/>
</dbReference>
<sequence length="515" mass="60002">MANKLIDMSKVRKVIQLHHQGKAKQFISRYLGLSRNTVKKYIALYKVLNLTIDDIDKKSDSELEKIFSRDTEDVLSPKLKKVYNFFPYMERELKKTGVTKQLMWEEYYKKHPDGLKLSQFKAHYLRWSKKVNPVMHMEHKAGDKMFIDYAGKTLEIINKETGEIEEVQFFVAILGASQYTYAEASASQQKEDFVASVENALHFYGGVPAAIVPDNLKSAVTKSSRFEPTINETFMDFAEHYGTTVLPARAYRPRDKSLAEGAVKILYQRIYPALRGKDFYSLEELNSAIWDELDKHNNKKLTGRPTSRYQLFVEDEKGKLTALPVEKYEIKEIAIATVAMNGHVLLSKDKHYYSVPCQYLKKKVKLVFTSKTVEIYHKYNRIALHKRDGRKYFYTTNKDHLATTHQFVTDWTPQHFINWAASIDESVKEFIINVLERKQHPEQSYKSCMGVLAFAKKVGEERLANACKRALEHQVYNYKIIQKILEKGLDKLDDEKPDEPELPFHNNIRGRKYYN</sequence>
<dbReference type="GO" id="GO:0015074">
    <property type="term" value="P:DNA integration"/>
    <property type="evidence" value="ECO:0007669"/>
    <property type="project" value="InterPro"/>
</dbReference>
<dbReference type="EMBL" id="QWGR01000014">
    <property type="protein sequence ID" value="RIJ46451.1"/>
    <property type="molecule type" value="Genomic_DNA"/>
</dbReference>
<protein>
    <submittedName>
        <fullName evidence="4">IS21 family transposase</fullName>
    </submittedName>
</protein>
<dbReference type="InterPro" id="IPR054353">
    <property type="entry name" value="IstA-like_C"/>
</dbReference>
<proteinExistence type="inferred from homology"/>
<dbReference type="GO" id="GO:0003676">
    <property type="term" value="F:nucleic acid binding"/>
    <property type="evidence" value="ECO:0007669"/>
    <property type="project" value="InterPro"/>
</dbReference>
<evidence type="ECO:0000313" key="3">
    <source>
        <dbReference type="EMBL" id="RIJ46451.1"/>
    </source>
</evidence>
<evidence type="ECO:0000313" key="5">
    <source>
        <dbReference type="Proteomes" id="UP000265926"/>
    </source>
</evidence>
<gene>
    <name evidence="3" type="ORF">D1614_18745</name>
    <name evidence="4" type="ORF">D1614_18875</name>
</gene>
<comment type="similarity">
    <text evidence="1">Belongs to the transposase IS21/IS408/IS1162 family.</text>
</comment>
<dbReference type="Pfam" id="PF22483">
    <property type="entry name" value="Mu-transpos_C_2"/>
    <property type="match status" value="1"/>
</dbReference>
<evidence type="ECO:0000259" key="2">
    <source>
        <dbReference type="PROSITE" id="PS50994"/>
    </source>
</evidence>
<dbReference type="PANTHER" id="PTHR35004">
    <property type="entry name" value="TRANSPOSASE RV3428C-RELATED"/>
    <property type="match status" value="1"/>
</dbReference>
<dbReference type="EMBL" id="QWGR01000014">
    <property type="protein sequence ID" value="RIJ46474.1"/>
    <property type="molecule type" value="Genomic_DNA"/>
</dbReference>
<accession>A0A399SUT7</accession>
<dbReference type="Gene3D" id="3.30.420.10">
    <property type="entry name" value="Ribonuclease H-like superfamily/Ribonuclease H"/>
    <property type="match status" value="1"/>
</dbReference>
<dbReference type="OrthoDB" id="3193769at2"/>
<dbReference type="InterPro" id="IPR001584">
    <property type="entry name" value="Integrase_cat-core"/>
</dbReference>
<dbReference type="PANTHER" id="PTHR35004:SF8">
    <property type="entry name" value="TRANSPOSASE RV3428C-RELATED"/>
    <property type="match status" value="1"/>
</dbReference>
<name>A0A399SUT7_9BACT</name>
<dbReference type="InterPro" id="IPR036397">
    <property type="entry name" value="RNaseH_sf"/>
</dbReference>
<feature type="domain" description="Integrase catalytic" evidence="2">
    <location>
        <begin position="129"/>
        <end position="332"/>
    </location>
</feature>
<dbReference type="SUPFAM" id="SSF53098">
    <property type="entry name" value="Ribonuclease H-like"/>
    <property type="match status" value="1"/>
</dbReference>
<dbReference type="InterPro" id="IPR012337">
    <property type="entry name" value="RNaseH-like_sf"/>
</dbReference>
<reference evidence="4 5" key="1">
    <citation type="submission" date="2018-08" db="EMBL/GenBank/DDBJ databases">
        <title>Pallidiluteibacterium maritimus gen. nov., sp. nov., isolated from coastal sediment.</title>
        <authorList>
            <person name="Zhou L.Y."/>
        </authorList>
    </citation>
    <scope>NUCLEOTIDE SEQUENCE [LARGE SCALE GENOMIC DNA]</scope>
    <source>
        <strain evidence="4 5">XSD2</strain>
    </source>
</reference>
<dbReference type="AlphaFoldDB" id="A0A399SUT7"/>
<comment type="caution">
    <text evidence="4">The sequence shown here is derived from an EMBL/GenBank/DDBJ whole genome shotgun (WGS) entry which is preliminary data.</text>
</comment>
<organism evidence="4 5">
    <name type="scientific">Maribellus luteus</name>
    <dbReference type="NCBI Taxonomy" id="2305463"/>
    <lineage>
        <taxon>Bacteria</taxon>
        <taxon>Pseudomonadati</taxon>
        <taxon>Bacteroidota</taxon>
        <taxon>Bacteroidia</taxon>
        <taxon>Marinilabiliales</taxon>
        <taxon>Prolixibacteraceae</taxon>
        <taxon>Maribellus</taxon>
    </lineage>
</organism>
<dbReference type="Proteomes" id="UP000265926">
    <property type="component" value="Unassembled WGS sequence"/>
</dbReference>
<dbReference type="PROSITE" id="PS50994">
    <property type="entry name" value="INTEGRASE"/>
    <property type="match status" value="1"/>
</dbReference>
<evidence type="ECO:0000256" key="1">
    <source>
        <dbReference type="ARBA" id="ARBA00009277"/>
    </source>
</evidence>
<evidence type="ECO:0000313" key="4">
    <source>
        <dbReference type="EMBL" id="RIJ46474.1"/>
    </source>
</evidence>
<keyword evidence="5" id="KW-1185">Reference proteome</keyword>